<dbReference type="STRING" id="118168.MC7420_6561"/>
<reference evidence="1 2" key="1">
    <citation type="submission" date="2008-07" db="EMBL/GenBank/DDBJ databases">
        <authorList>
            <person name="Tandeau de Marsac N."/>
            <person name="Ferriera S."/>
            <person name="Johnson J."/>
            <person name="Kravitz S."/>
            <person name="Beeson K."/>
            <person name="Sutton G."/>
            <person name="Rogers Y.-H."/>
            <person name="Friedman R."/>
            <person name="Frazier M."/>
            <person name="Venter J.C."/>
        </authorList>
    </citation>
    <scope>NUCLEOTIDE SEQUENCE [LARGE SCALE GENOMIC DNA]</scope>
    <source>
        <strain evidence="1 2">PCC 7420</strain>
    </source>
</reference>
<sequence length="46" mass="5201">MTAATPSASTIFTAANKTKSVYDTRLFNLFDEKIILILYIYIKISL</sequence>
<organism evidence="1 2">
    <name type="scientific">Coleofasciculus chthonoplastes PCC 7420</name>
    <dbReference type="NCBI Taxonomy" id="118168"/>
    <lineage>
        <taxon>Bacteria</taxon>
        <taxon>Bacillati</taxon>
        <taxon>Cyanobacteriota</taxon>
        <taxon>Cyanophyceae</taxon>
        <taxon>Coleofasciculales</taxon>
        <taxon>Coleofasciculaceae</taxon>
        <taxon>Coleofasciculus</taxon>
    </lineage>
</organism>
<dbReference type="AlphaFoldDB" id="B4W585"/>
<evidence type="ECO:0000313" key="2">
    <source>
        <dbReference type="Proteomes" id="UP000003835"/>
    </source>
</evidence>
<dbReference type="EMBL" id="DS989885">
    <property type="protein sequence ID" value="EDX70636.1"/>
    <property type="molecule type" value="Genomic_DNA"/>
</dbReference>
<dbReference type="Proteomes" id="UP000003835">
    <property type="component" value="Unassembled WGS sequence"/>
</dbReference>
<evidence type="ECO:0000313" key="1">
    <source>
        <dbReference type="EMBL" id="EDX70636.1"/>
    </source>
</evidence>
<accession>B4W585</accession>
<gene>
    <name evidence="1" type="ORF">MC7420_6561</name>
</gene>
<dbReference type="HOGENOM" id="CLU_3182432_0_0_3"/>
<name>B4W585_9CYAN</name>
<keyword evidence="2" id="KW-1185">Reference proteome</keyword>
<protein>
    <submittedName>
        <fullName evidence="1">Uncharacterized protein</fullName>
    </submittedName>
</protein>
<proteinExistence type="predicted"/>